<dbReference type="InterPro" id="IPR036249">
    <property type="entry name" value="Thioredoxin-like_sf"/>
</dbReference>
<dbReference type="PROSITE" id="PS51353">
    <property type="entry name" value="ARSC"/>
    <property type="match status" value="1"/>
</dbReference>
<comment type="caution">
    <text evidence="3">The sequence shown here is derived from an EMBL/GenBank/DDBJ whole genome shotgun (WGS) entry which is preliminary data.</text>
</comment>
<dbReference type="NCBIfam" id="TIGR01617">
    <property type="entry name" value="arsC_related"/>
    <property type="match status" value="1"/>
</dbReference>
<sequence length="115" mass="12946">MATTIYGIKNCDTIKKARTWLEERGIGYSFHDYKAVGIDRAHLDSWCDLAGWETLINRAGTTFRKLDDGVKADLDREKAIALMLEQPSMIKRPVLEADGTILVGFKPELYAAHFA</sequence>
<comment type="similarity">
    <text evidence="1 2">Belongs to the ArsC family.</text>
</comment>
<dbReference type="Proteomes" id="UP001549031">
    <property type="component" value="Unassembled WGS sequence"/>
</dbReference>
<protein>
    <submittedName>
        <fullName evidence="3">Spx/MgsR family transcriptional regulator</fullName>
    </submittedName>
</protein>
<proteinExistence type="inferred from homology"/>
<dbReference type="EMBL" id="JBEPLJ010000002">
    <property type="protein sequence ID" value="MET3584388.1"/>
    <property type="molecule type" value="Genomic_DNA"/>
</dbReference>
<organism evidence="3 4">
    <name type="scientific">Pseudorhizobium tarimense</name>
    <dbReference type="NCBI Taxonomy" id="1079109"/>
    <lineage>
        <taxon>Bacteria</taxon>
        <taxon>Pseudomonadati</taxon>
        <taxon>Pseudomonadota</taxon>
        <taxon>Alphaproteobacteria</taxon>
        <taxon>Hyphomicrobiales</taxon>
        <taxon>Rhizobiaceae</taxon>
        <taxon>Rhizobium/Agrobacterium group</taxon>
        <taxon>Pseudorhizobium</taxon>
    </lineage>
</organism>
<keyword evidence="4" id="KW-1185">Reference proteome</keyword>
<evidence type="ECO:0000256" key="1">
    <source>
        <dbReference type="ARBA" id="ARBA00007198"/>
    </source>
</evidence>
<name>A0ABV2H1I5_9HYPH</name>
<reference evidence="3 4" key="1">
    <citation type="submission" date="2024-06" db="EMBL/GenBank/DDBJ databases">
        <title>Genomic Encyclopedia of Type Strains, Phase IV (KMG-IV): sequencing the most valuable type-strain genomes for metagenomic binning, comparative biology and taxonomic classification.</title>
        <authorList>
            <person name="Goeker M."/>
        </authorList>
    </citation>
    <scope>NUCLEOTIDE SEQUENCE [LARGE SCALE GENOMIC DNA]</scope>
    <source>
        <strain evidence="3 4">DSM 105042</strain>
    </source>
</reference>
<dbReference type="NCBIfam" id="NF008107">
    <property type="entry name" value="PRK10853.1"/>
    <property type="match status" value="1"/>
</dbReference>
<gene>
    <name evidence="3" type="ORF">ABID21_000483</name>
</gene>
<dbReference type="InterPro" id="IPR006660">
    <property type="entry name" value="Arsenate_reductase-like"/>
</dbReference>
<dbReference type="Pfam" id="PF03960">
    <property type="entry name" value="ArsC"/>
    <property type="match status" value="1"/>
</dbReference>
<accession>A0ABV2H1I5</accession>
<evidence type="ECO:0000313" key="3">
    <source>
        <dbReference type="EMBL" id="MET3584388.1"/>
    </source>
</evidence>
<dbReference type="SUPFAM" id="SSF52833">
    <property type="entry name" value="Thioredoxin-like"/>
    <property type="match status" value="1"/>
</dbReference>
<dbReference type="Gene3D" id="3.40.30.10">
    <property type="entry name" value="Glutaredoxin"/>
    <property type="match status" value="1"/>
</dbReference>
<dbReference type="RefSeq" id="WP_247242704.1">
    <property type="nucleotide sequence ID" value="NZ_JALJRA010000002.1"/>
</dbReference>
<evidence type="ECO:0000313" key="4">
    <source>
        <dbReference type="Proteomes" id="UP001549031"/>
    </source>
</evidence>
<dbReference type="PANTHER" id="PTHR30041">
    <property type="entry name" value="ARSENATE REDUCTASE"/>
    <property type="match status" value="1"/>
</dbReference>
<dbReference type="InterPro" id="IPR006504">
    <property type="entry name" value="Tscrpt_reg_Spx/MgsR"/>
</dbReference>
<dbReference type="CDD" id="cd03035">
    <property type="entry name" value="ArsC_Yffb"/>
    <property type="match status" value="1"/>
</dbReference>
<evidence type="ECO:0000256" key="2">
    <source>
        <dbReference type="PROSITE-ProRule" id="PRU01282"/>
    </source>
</evidence>
<dbReference type="PANTHER" id="PTHR30041:SF8">
    <property type="entry name" value="PROTEIN YFFB"/>
    <property type="match status" value="1"/>
</dbReference>